<keyword evidence="2" id="KW-1185">Reference proteome</keyword>
<proteinExistence type="predicted"/>
<sequence length="223" mass="25813">MLDATDQCLRKILYIGDPDMIFVKNESQLNYHCNEIKQSFECIRRFGKCLRLLPKLMFTMIARGGKKMIKNRCDKVDGRNEFLKHSQCFRYPNVYDFNKCVDKSVIQMNLINKTAKINEIIPALCCALQDTIKCLRIKGEEHCANYTAPGAGDYVASVTKSVMKDFIELSCGKRDTLEECYKIEAKWMKQFDEIGEKWHSIKPQRNSFFSPLIGIAERLESPI</sequence>
<name>A0A3S3NVR1_9ACAR</name>
<accession>A0A3S3NVR1</accession>
<dbReference type="PANTHER" id="PTHR33964">
    <property type="entry name" value="RE45066P-RELATED"/>
    <property type="match status" value="1"/>
</dbReference>
<evidence type="ECO:0008006" key="3">
    <source>
        <dbReference type="Google" id="ProtNLM"/>
    </source>
</evidence>
<organism evidence="1 2">
    <name type="scientific">Dinothrombium tinctorium</name>
    <dbReference type="NCBI Taxonomy" id="1965070"/>
    <lineage>
        <taxon>Eukaryota</taxon>
        <taxon>Metazoa</taxon>
        <taxon>Ecdysozoa</taxon>
        <taxon>Arthropoda</taxon>
        <taxon>Chelicerata</taxon>
        <taxon>Arachnida</taxon>
        <taxon>Acari</taxon>
        <taxon>Acariformes</taxon>
        <taxon>Trombidiformes</taxon>
        <taxon>Prostigmata</taxon>
        <taxon>Anystina</taxon>
        <taxon>Parasitengona</taxon>
        <taxon>Trombidioidea</taxon>
        <taxon>Trombidiidae</taxon>
        <taxon>Dinothrombium</taxon>
    </lineage>
</organism>
<comment type="caution">
    <text evidence="1">The sequence shown here is derived from an EMBL/GenBank/DDBJ whole genome shotgun (WGS) entry which is preliminary data.</text>
</comment>
<dbReference type="EMBL" id="NCKU01007224">
    <property type="protein sequence ID" value="RWS02804.1"/>
    <property type="molecule type" value="Genomic_DNA"/>
</dbReference>
<reference evidence="1 2" key="1">
    <citation type="journal article" date="2018" name="Gigascience">
        <title>Genomes of trombidid mites reveal novel predicted allergens and laterally-transferred genes associated with secondary metabolism.</title>
        <authorList>
            <person name="Dong X."/>
            <person name="Chaisiri K."/>
            <person name="Xia D."/>
            <person name="Armstrong S.D."/>
            <person name="Fang Y."/>
            <person name="Donnelly M.J."/>
            <person name="Kadowaki T."/>
            <person name="McGarry J.W."/>
            <person name="Darby A.C."/>
            <person name="Makepeace B.L."/>
        </authorList>
    </citation>
    <scope>NUCLEOTIDE SEQUENCE [LARGE SCALE GENOMIC DNA]</scope>
    <source>
        <strain evidence="1">UoL-WK</strain>
    </source>
</reference>
<dbReference type="OrthoDB" id="6499567at2759"/>
<evidence type="ECO:0000313" key="1">
    <source>
        <dbReference type="EMBL" id="RWS02804.1"/>
    </source>
</evidence>
<gene>
    <name evidence="1" type="ORF">B4U79_10931</name>
</gene>
<protein>
    <recommendedName>
        <fullName evidence="3">DUF19 domain-containing protein</fullName>
    </recommendedName>
</protein>
<dbReference type="PANTHER" id="PTHR33964:SF1">
    <property type="entry name" value="RE45066P"/>
    <property type="match status" value="1"/>
</dbReference>
<dbReference type="AlphaFoldDB" id="A0A3S3NVR1"/>
<evidence type="ECO:0000313" key="2">
    <source>
        <dbReference type="Proteomes" id="UP000285301"/>
    </source>
</evidence>
<dbReference type="Proteomes" id="UP000285301">
    <property type="component" value="Unassembled WGS sequence"/>
</dbReference>